<dbReference type="GO" id="GO:0006814">
    <property type="term" value="P:sodium ion transport"/>
    <property type="evidence" value="ECO:0007669"/>
    <property type="project" value="UniProtKB-KW"/>
</dbReference>
<accession>A0AAD7Z7U9</accession>
<dbReference type="AlphaFoldDB" id="A0AAD7Z7U9"/>
<evidence type="ECO:0000256" key="2">
    <source>
        <dbReference type="ARBA" id="ARBA00006434"/>
    </source>
</evidence>
<evidence type="ECO:0008006" key="15">
    <source>
        <dbReference type="Google" id="ProtNLM"/>
    </source>
</evidence>
<evidence type="ECO:0000256" key="12">
    <source>
        <dbReference type="SAM" id="Phobius"/>
    </source>
</evidence>
<keyword evidence="10" id="KW-0739">Sodium transport</keyword>
<feature type="transmembrane region" description="Helical" evidence="12">
    <location>
        <begin position="250"/>
        <end position="271"/>
    </location>
</feature>
<dbReference type="Proteomes" id="UP001233999">
    <property type="component" value="Unassembled WGS sequence"/>
</dbReference>
<evidence type="ECO:0000256" key="9">
    <source>
        <dbReference type="ARBA" id="ARBA00023136"/>
    </source>
</evidence>
<feature type="transmembrane region" description="Helical" evidence="12">
    <location>
        <begin position="224"/>
        <end position="244"/>
    </location>
</feature>
<evidence type="ECO:0000256" key="7">
    <source>
        <dbReference type="ARBA" id="ARBA00023053"/>
    </source>
</evidence>
<evidence type="ECO:0000256" key="11">
    <source>
        <dbReference type="RuleBase" id="RU362091"/>
    </source>
</evidence>
<organism evidence="13 14">
    <name type="scientific">Diploptera punctata</name>
    <name type="common">Pacific beetle cockroach</name>
    <dbReference type="NCBI Taxonomy" id="6984"/>
    <lineage>
        <taxon>Eukaryota</taxon>
        <taxon>Metazoa</taxon>
        <taxon>Ecdysozoa</taxon>
        <taxon>Arthropoda</taxon>
        <taxon>Hexapoda</taxon>
        <taxon>Insecta</taxon>
        <taxon>Pterygota</taxon>
        <taxon>Neoptera</taxon>
        <taxon>Polyneoptera</taxon>
        <taxon>Dictyoptera</taxon>
        <taxon>Blattodea</taxon>
        <taxon>Blaberoidea</taxon>
        <taxon>Blaberidae</taxon>
        <taxon>Diplopterinae</taxon>
        <taxon>Diploptera</taxon>
    </lineage>
</organism>
<feature type="transmembrane region" description="Helical" evidence="12">
    <location>
        <begin position="65"/>
        <end position="89"/>
    </location>
</feature>
<keyword evidence="6 12" id="KW-1133">Transmembrane helix</keyword>
<keyword evidence="4" id="KW-1003">Cell membrane</keyword>
<comment type="similarity">
    <text evidence="2 11">Belongs to the sodium:solute symporter (SSF) (TC 2.A.21) family.</text>
</comment>
<feature type="transmembrane region" description="Helical" evidence="12">
    <location>
        <begin position="6"/>
        <end position="28"/>
    </location>
</feature>
<dbReference type="PANTHER" id="PTHR42985">
    <property type="entry name" value="SODIUM-COUPLED MONOCARBOXYLATE TRANSPORTER"/>
    <property type="match status" value="1"/>
</dbReference>
<evidence type="ECO:0000313" key="14">
    <source>
        <dbReference type="Proteomes" id="UP001233999"/>
    </source>
</evidence>
<name>A0AAD7Z7U9_DIPPU</name>
<evidence type="ECO:0000256" key="5">
    <source>
        <dbReference type="ARBA" id="ARBA00022692"/>
    </source>
</evidence>
<dbReference type="Pfam" id="PF00474">
    <property type="entry name" value="SSF"/>
    <property type="match status" value="2"/>
</dbReference>
<comment type="caution">
    <text evidence="13">The sequence shown here is derived from an EMBL/GenBank/DDBJ whole genome shotgun (WGS) entry which is preliminary data.</text>
</comment>
<keyword evidence="7" id="KW-0915">Sodium</keyword>
<protein>
    <recommendedName>
        <fullName evidence="15">Sodium-dependent multivitamin transporter</fullName>
    </recommendedName>
</protein>
<dbReference type="GO" id="GO:0005886">
    <property type="term" value="C:plasma membrane"/>
    <property type="evidence" value="ECO:0007669"/>
    <property type="project" value="UniProtKB-SubCell"/>
</dbReference>
<evidence type="ECO:0000256" key="10">
    <source>
        <dbReference type="ARBA" id="ARBA00023201"/>
    </source>
</evidence>
<keyword evidence="5 12" id="KW-0812">Transmembrane</keyword>
<dbReference type="PANTHER" id="PTHR42985:SF21">
    <property type="entry name" value="SODIUM-DEPENDENT MULTIVITAMIN TRANSPORTER-LIKE PROTEIN"/>
    <property type="match status" value="1"/>
</dbReference>
<evidence type="ECO:0000256" key="8">
    <source>
        <dbReference type="ARBA" id="ARBA00023065"/>
    </source>
</evidence>
<keyword evidence="9 12" id="KW-0472">Membrane</keyword>
<feature type="transmembrane region" description="Helical" evidence="12">
    <location>
        <begin position="351"/>
        <end position="372"/>
    </location>
</feature>
<dbReference type="InterPro" id="IPR051163">
    <property type="entry name" value="Sodium:Solute_Symporter_SSF"/>
</dbReference>
<evidence type="ECO:0000256" key="6">
    <source>
        <dbReference type="ARBA" id="ARBA00022989"/>
    </source>
</evidence>
<evidence type="ECO:0000256" key="4">
    <source>
        <dbReference type="ARBA" id="ARBA00022475"/>
    </source>
</evidence>
<comment type="subcellular location">
    <subcellularLocation>
        <location evidence="1">Cell membrane</location>
        <topology evidence="1">Multi-pass membrane protein</topology>
    </subcellularLocation>
</comment>
<feature type="transmembrane region" description="Helical" evidence="12">
    <location>
        <begin position="35"/>
        <end position="59"/>
    </location>
</feature>
<feature type="non-terminal residue" evidence="13">
    <location>
        <position position="1"/>
    </location>
</feature>
<dbReference type="PROSITE" id="PS50283">
    <property type="entry name" value="NA_SOLUT_SYMP_3"/>
    <property type="match status" value="1"/>
</dbReference>
<feature type="transmembrane region" description="Helical" evidence="12">
    <location>
        <begin position="283"/>
        <end position="305"/>
    </location>
</feature>
<dbReference type="Gene3D" id="1.20.1730.10">
    <property type="entry name" value="Sodium/glucose cotransporter"/>
    <property type="match status" value="2"/>
</dbReference>
<dbReference type="InterPro" id="IPR038377">
    <property type="entry name" value="Na/Glc_symporter_sf"/>
</dbReference>
<reference evidence="13" key="1">
    <citation type="journal article" date="2023" name="IScience">
        <title>Live-bearing cockroach genome reveals convergent evolutionary mechanisms linked to viviparity in insects and beyond.</title>
        <authorList>
            <person name="Fouks B."/>
            <person name="Harrison M.C."/>
            <person name="Mikhailova A.A."/>
            <person name="Marchal E."/>
            <person name="English S."/>
            <person name="Carruthers M."/>
            <person name="Jennings E.C."/>
            <person name="Chiamaka E.L."/>
            <person name="Frigard R.A."/>
            <person name="Pippel M."/>
            <person name="Attardo G.M."/>
            <person name="Benoit J.B."/>
            <person name="Bornberg-Bauer E."/>
            <person name="Tobe S.S."/>
        </authorList>
    </citation>
    <scope>NUCLEOTIDE SEQUENCE</scope>
    <source>
        <strain evidence="13">Stay&amp;Tobe</strain>
    </source>
</reference>
<sequence>MASLLFTIHLLLYIPLVIYMPALAFSYVSGLSVHIITPLCCIICIFYTMLGGLKAVVWIDFLQSFVIMISCIVIIIIGVIHAGGFMNVWNKTVEGGRMNLFDEPRNGAEVSRSSQLRKSTTITYPVHNWHLYHQNHQLLYRNARYYDCDPIKNKVITKQDQLIPYYIMDIAASIPGLPGLFIAGVFSAALSSMSTNLNSLGATMYEDFIQPCIRKKISEKTVSYIIRFLVVMIGLFSVLMVFVVERLGAIIQLVYTMGGVTSGAFLGLFSLGMFFPRANSKGAIAGAIVSLLSLAWIAVGAQNALGRGNMKYRPLPTSVEGCSNFNGTIPEMPEETHKLDEDVFVLFRVSFMYYTMMGTFILIVVAVVVSLLTEANDPKNMNPDLYAPFLRNYVMRLRKEAALCQLAISTGGVTSV</sequence>
<keyword evidence="14" id="KW-1185">Reference proteome</keyword>
<gene>
    <name evidence="13" type="ORF">L9F63_007567</name>
</gene>
<keyword evidence="8" id="KW-0406">Ion transport</keyword>
<reference evidence="13" key="2">
    <citation type="submission" date="2023-05" db="EMBL/GenBank/DDBJ databases">
        <authorList>
            <person name="Fouks B."/>
        </authorList>
    </citation>
    <scope>NUCLEOTIDE SEQUENCE</scope>
    <source>
        <strain evidence="13">Stay&amp;Tobe</strain>
        <tissue evidence="13">Testes</tissue>
    </source>
</reference>
<evidence type="ECO:0000256" key="3">
    <source>
        <dbReference type="ARBA" id="ARBA00022448"/>
    </source>
</evidence>
<dbReference type="GO" id="GO:0015293">
    <property type="term" value="F:symporter activity"/>
    <property type="evidence" value="ECO:0007669"/>
    <property type="project" value="TreeGrafter"/>
</dbReference>
<evidence type="ECO:0000313" key="13">
    <source>
        <dbReference type="EMBL" id="KAJ9575559.1"/>
    </source>
</evidence>
<keyword evidence="3" id="KW-0813">Transport</keyword>
<proteinExistence type="inferred from homology"/>
<dbReference type="EMBL" id="JASPKZ010009829">
    <property type="protein sequence ID" value="KAJ9575559.1"/>
    <property type="molecule type" value="Genomic_DNA"/>
</dbReference>
<dbReference type="InterPro" id="IPR001734">
    <property type="entry name" value="Na/solute_symporter"/>
</dbReference>
<evidence type="ECO:0000256" key="1">
    <source>
        <dbReference type="ARBA" id="ARBA00004651"/>
    </source>
</evidence>